<evidence type="ECO:0000256" key="7">
    <source>
        <dbReference type="ARBA" id="ARBA00022605"/>
    </source>
</evidence>
<dbReference type="Proteomes" id="UP000744438">
    <property type="component" value="Unassembled WGS sequence"/>
</dbReference>
<dbReference type="Pfam" id="PF00425">
    <property type="entry name" value="Chorismate_bind"/>
    <property type="match status" value="1"/>
</dbReference>
<evidence type="ECO:0000259" key="16">
    <source>
        <dbReference type="Pfam" id="PF00425"/>
    </source>
</evidence>
<gene>
    <name evidence="15 18" type="primary">trpE</name>
    <name evidence="18" type="ORF">ISQ63_01395</name>
</gene>
<proteinExistence type="inferred from homology"/>
<dbReference type="NCBIfam" id="TIGR00564">
    <property type="entry name" value="trpE_most"/>
    <property type="match status" value="1"/>
</dbReference>
<keyword evidence="12 15" id="KW-0456">Lyase</keyword>
<dbReference type="InterPro" id="IPR015890">
    <property type="entry name" value="Chorismate_C"/>
</dbReference>
<evidence type="ECO:0000256" key="3">
    <source>
        <dbReference type="ARBA" id="ARBA00009562"/>
    </source>
</evidence>
<name>A0A937LGF4_9GAMM</name>
<evidence type="ECO:0000256" key="12">
    <source>
        <dbReference type="ARBA" id="ARBA00023239"/>
    </source>
</evidence>
<comment type="subunit">
    <text evidence="4 15">Heterotetramer consisting of two non-identical subunits: a beta subunit (TrpG) and a large alpha subunit (TrpE).</text>
</comment>
<evidence type="ECO:0000256" key="9">
    <source>
        <dbReference type="ARBA" id="ARBA00022822"/>
    </source>
</evidence>
<feature type="domain" description="Anthranilate synthase component I N-terminal" evidence="17">
    <location>
        <begin position="27"/>
        <end position="165"/>
    </location>
</feature>
<dbReference type="Gene3D" id="3.60.120.10">
    <property type="entry name" value="Anthranilate synthase"/>
    <property type="match status" value="1"/>
</dbReference>
<evidence type="ECO:0000256" key="11">
    <source>
        <dbReference type="ARBA" id="ARBA00023141"/>
    </source>
</evidence>
<dbReference type="EMBL" id="JADHQC010000004">
    <property type="protein sequence ID" value="MBL6811520.1"/>
    <property type="molecule type" value="Genomic_DNA"/>
</dbReference>
<dbReference type="AlphaFoldDB" id="A0A937LGF4"/>
<comment type="catalytic activity">
    <reaction evidence="14 15">
        <text>chorismate + L-glutamine = anthranilate + pyruvate + L-glutamate + H(+)</text>
        <dbReference type="Rhea" id="RHEA:21732"/>
        <dbReference type="ChEBI" id="CHEBI:15361"/>
        <dbReference type="ChEBI" id="CHEBI:15378"/>
        <dbReference type="ChEBI" id="CHEBI:16567"/>
        <dbReference type="ChEBI" id="CHEBI:29748"/>
        <dbReference type="ChEBI" id="CHEBI:29985"/>
        <dbReference type="ChEBI" id="CHEBI:58359"/>
        <dbReference type="EC" id="4.1.3.27"/>
    </reaction>
</comment>
<dbReference type="SUPFAM" id="SSF56322">
    <property type="entry name" value="ADC synthase"/>
    <property type="match status" value="1"/>
</dbReference>
<sequence>MKEKDFYSQKGTYNRVPLSKKIKAEKLIPIDVFDKFKSKGSYFLESAEVDMKWGRYSIIGLPSESSIKVKNSEIFLNLKGIQEKISSSDPLKFIENYLEENFYPDTGDLPIFSGGLVGFFGYESIRLIETKLQNTSKNQAHEIEDINLLISDKVMIFDNLEKTLEVVFYSDPNIENSYSETLSEIDELIERLESQDDSKTKKVTSKNEITFKSNMNFEQYSKCIAKIKDYIIEGDVMQVVFAQERSADFDLAPFELYKSLRKLNPSPYMFFLDFGDYQLVGSSPEILVRLEHGDITVRPIAGTKPRGKNEKEDQQLEKELKNDPKELAEHLMLIDLGRNDIGRVAETGSVNTNEKMIIERYSHVMHLVSNVVGKVRDNISPIDALRATFPAGTLTGAPKVRAMEIIDELEVSRRRIYGGAVGYISWSGNMDTAIVIRSAVIKDKKIYVGAGGGIVADSVAEHEWEEVNNKSMAIVKAINNIGS</sequence>
<keyword evidence="7 15" id="KW-0028">Amino-acid biosynthesis</keyword>
<comment type="caution">
    <text evidence="18">The sequence shown here is derived from an EMBL/GenBank/DDBJ whole genome shotgun (WGS) entry which is preliminary data.</text>
</comment>
<evidence type="ECO:0000256" key="4">
    <source>
        <dbReference type="ARBA" id="ARBA00011575"/>
    </source>
</evidence>
<organism evidence="18 19">
    <name type="scientific">SAR86 cluster bacterium</name>
    <dbReference type="NCBI Taxonomy" id="2030880"/>
    <lineage>
        <taxon>Bacteria</taxon>
        <taxon>Pseudomonadati</taxon>
        <taxon>Pseudomonadota</taxon>
        <taxon>Gammaproteobacteria</taxon>
        <taxon>SAR86 cluster</taxon>
    </lineage>
</organism>
<comment type="pathway">
    <text evidence="2 15">Amino-acid biosynthesis; L-tryptophan biosynthesis; L-tryptophan from chorismate: step 1/5.</text>
</comment>
<evidence type="ECO:0000256" key="13">
    <source>
        <dbReference type="ARBA" id="ARBA00025634"/>
    </source>
</evidence>
<keyword evidence="8 15" id="KW-0479">Metal-binding</keyword>
<evidence type="ECO:0000256" key="8">
    <source>
        <dbReference type="ARBA" id="ARBA00022723"/>
    </source>
</evidence>
<feature type="domain" description="Chorismate-utilising enzyme C-terminal" evidence="16">
    <location>
        <begin position="217"/>
        <end position="470"/>
    </location>
</feature>
<dbReference type="GO" id="GO:0000162">
    <property type="term" value="P:L-tryptophan biosynthetic process"/>
    <property type="evidence" value="ECO:0007669"/>
    <property type="project" value="UniProtKB-KW"/>
</dbReference>
<dbReference type="PANTHER" id="PTHR11236">
    <property type="entry name" value="AMINOBENZOATE/ANTHRANILATE SYNTHASE"/>
    <property type="match status" value="1"/>
</dbReference>
<evidence type="ECO:0000256" key="14">
    <source>
        <dbReference type="ARBA" id="ARBA00047683"/>
    </source>
</evidence>
<evidence type="ECO:0000256" key="10">
    <source>
        <dbReference type="ARBA" id="ARBA00022842"/>
    </source>
</evidence>
<dbReference type="GO" id="GO:0004049">
    <property type="term" value="F:anthranilate synthase activity"/>
    <property type="evidence" value="ECO:0007669"/>
    <property type="project" value="UniProtKB-EC"/>
</dbReference>
<evidence type="ECO:0000259" key="17">
    <source>
        <dbReference type="Pfam" id="PF04715"/>
    </source>
</evidence>
<accession>A0A937LGF4</accession>
<keyword evidence="11 15" id="KW-0057">Aromatic amino acid biosynthesis</keyword>
<dbReference type="GO" id="GO:0046872">
    <property type="term" value="F:metal ion binding"/>
    <property type="evidence" value="ECO:0007669"/>
    <property type="project" value="UniProtKB-KW"/>
</dbReference>
<dbReference type="PANTHER" id="PTHR11236:SF48">
    <property type="entry name" value="ISOCHORISMATE SYNTHASE MENF"/>
    <property type="match status" value="1"/>
</dbReference>
<evidence type="ECO:0000313" key="18">
    <source>
        <dbReference type="EMBL" id="MBL6811520.1"/>
    </source>
</evidence>
<evidence type="ECO:0000256" key="2">
    <source>
        <dbReference type="ARBA" id="ARBA00004873"/>
    </source>
</evidence>
<evidence type="ECO:0000256" key="15">
    <source>
        <dbReference type="RuleBase" id="RU364045"/>
    </source>
</evidence>
<dbReference type="InterPro" id="IPR019999">
    <property type="entry name" value="Anth_synth_I-like"/>
</dbReference>
<evidence type="ECO:0000256" key="6">
    <source>
        <dbReference type="ARBA" id="ARBA00020653"/>
    </source>
</evidence>
<comment type="function">
    <text evidence="13 15">Part of a heterotetrameric complex that catalyzes the two-step biosynthesis of anthranilate, an intermediate in the biosynthesis of L-tryptophan. In the first step, the glutamine-binding beta subunit (TrpG) of anthranilate synthase (AS) provides the glutamine amidotransferase activity which generates ammonia as a substrate that, along with chorismate, is used in the second step, catalyzed by the large alpha subunit of AS (TrpE) to produce anthranilate. In the absence of TrpG, TrpE can synthesize anthranilate directly from chorismate and high concentrations of ammonia.</text>
</comment>
<dbReference type="InterPro" id="IPR006805">
    <property type="entry name" value="Anth_synth_I_N"/>
</dbReference>
<evidence type="ECO:0000256" key="1">
    <source>
        <dbReference type="ARBA" id="ARBA00001946"/>
    </source>
</evidence>
<dbReference type="InterPro" id="IPR005801">
    <property type="entry name" value="ADC_synthase"/>
</dbReference>
<dbReference type="Pfam" id="PF04715">
    <property type="entry name" value="Anth_synt_I_N"/>
    <property type="match status" value="1"/>
</dbReference>
<dbReference type="EC" id="4.1.3.27" evidence="5 15"/>
<dbReference type="InterPro" id="IPR005256">
    <property type="entry name" value="Anth_synth_I_PabB"/>
</dbReference>
<comment type="similarity">
    <text evidence="3 15">Belongs to the anthranilate synthase component I family.</text>
</comment>
<protein>
    <recommendedName>
        <fullName evidence="6 15">Anthranilate synthase component 1</fullName>
        <ecNumber evidence="5 15">4.1.3.27</ecNumber>
    </recommendedName>
</protein>
<evidence type="ECO:0000256" key="5">
    <source>
        <dbReference type="ARBA" id="ARBA00012266"/>
    </source>
</evidence>
<evidence type="ECO:0000313" key="19">
    <source>
        <dbReference type="Proteomes" id="UP000744438"/>
    </source>
</evidence>
<keyword evidence="10 15" id="KW-0460">Magnesium</keyword>
<keyword evidence="9 15" id="KW-0822">Tryptophan biosynthesis</keyword>
<comment type="cofactor">
    <cofactor evidence="1 15">
        <name>Mg(2+)</name>
        <dbReference type="ChEBI" id="CHEBI:18420"/>
    </cofactor>
</comment>
<reference evidence="18" key="1">
    <citation type="submission" date="2020-10" db="EMBL/GenBank/DDBJ databases">
        <title>Microbiome of the Black Sea water column analyzed by genome centric metagenomics.</title>
        <authorList>
            <person name="Cabello-Yeves P.J."/>
            <person name="Callieri C."/>
            <person name="Picazo A."/>
            <person name="Mehrshad M."/>
            <person name="Haro-Moreno J.M."/>
            <person name="Roda-Garcia J."/>
            <person name="Dzembekova N."/>
            <person name="Slabakova V."/>
            <person name="Slabakova N."/>
            <person name="Moncheva S."/>
            <person name="Rodriguez-Valera F."/>
        </authorList>
    </citation>
    <scope>NUCLEOTIDE SEQUENCE</scope>
    <source>
        <strain evidence="18">BS307-5m-G49</strain>
    </source>
</reference>
<dbReference type="PRINTS" id="PR00095">
    <property type="entry name" value="ANTSNTHASEI"/>
</dbReference>